<evidence type="ECO:0000313" key="2">
    <source>
        <dbReference type="Proteomes" id="UP000286415"/>
    </source>
</evidence>
<gene>
    <name evidence="1" type="ORF">CSKR_102819</name>
</gene>
<dbReference type="Proteomes" id="UP000286415">
    <property type="component" value="Unassembled WGS sequence"/>
</dbReference>
<keyword evidence="2" id="KW-1185">Reference proteome</keyword>
<dbReference type="EMBL" id="NIRI02000076">
    <property type="protein sequence ID" value="KAG5442050.1"/>
    <property type="molecule type" value="Genomic_DNA"/>
</dbReference>
<comment type="caution">
    <text evidence="1">The sequence shown here is derived from an EMBL/GenBank/DDBJ whole genome shotgun (WGS) entry which is preliminary data.</text>
</comment>
<accession>A0A8T1LYS8</accession>
<organism evidence="1 2">
    <name type="scientific">Clonorchis sinensis</name>
    <name type="common">Chinese liver fluke</name>
    <dbReference type="NCBI Taxonomy" id="79923"/>
    <lineage>
        <taxon>Eukaryota</taxon>
        <taxon>Metazoa</taxon>
        <taxon>Spiralia</taxon>
        <taxon>Lophotrochozoa</taxon>
        <taxon>Platyhelminthes</taxon>
        <taxon>Trematoda</taxon>
        <taxon>Digenea</taxon>
        <taxon>Opisthorchiida</taxon>
        <taxon>Opisthorchiata</taxon>
        <taxon>Opisthorchiidae</taxon>
        <taxon>Clonorchis</taxon>
    </lineage>
</organism>
<reference evidence="1 2" key="1">
    <citation type="journal article" date="2018" name="Biotechnol. Adv.">
        <title>Improved genomic resources and new bioinformatic workflow for the carcinogenic parasite Clonorchis sinensis: Biotechnological implications.</title>
        <authorList>
            <person name="Wang D."/>
            <person name="Korhonen P.K."/>
            <person name="Gasser R.B."/>
            <person name="Young N.D."/>
        </authorList>
    </citation>
    <scope>NUCLEOTIDE SEQUENCE [LARGE SCALE GENOMIC DNA]</scope>
    <source>
        <strain evidence="1">Cs-k2</strain>
    </source>
</reference>
<dbReference type="OrthoDB" id="10259713at2759"/>
<sequence>MILSKMEAAQPHNFQSKDIHHVQHTLRGLERKSWNRRLSSNELLILISLTRLLVDRRSLENQMFESHLERIRSERETSPRHPRSRSFCGWSGDLRPSSELIAGLNFEQKCLIARSYMKEYKRKCHYLKQTHEAMVEWYTASIAALKVATKEVARNRATFDRTVNRFLPSDNTAAHQTSNDAVRFVNFHKIYLNRLDAMEQNLRVENSNIRKSCRKMYFYAKQREHFEMPKGRIDFEHMTLRCEVAYSTFMDKNDEITRLKLFVNKVGRELTRYRTELSNEMKTSVKLGHDMNHMFALIKLIENEVKTHIQHVDYEKYNTKLIKAILAKYKVPSTSEYIKNLEEIAALVRDDVAVNRKKSIAELNLRRHKLLWSQIKLGKASISSRSTICSKPRLGQNLHKQASRLVRLQ</sequence>
<proteinExistence type="predicted"/>
<reference evidence="1 2" key="2">
    <citation type="journal article" date="2021" name="Genomics">
        <title>High-quality reference genome for Clonorchis sinensis.</title>
        <authorList>
            <person name="Young N.D."/>
            <person name="Stroehlein A.J."/>
            <person name="Kinkar L."/>
            <person name="Wang T."/>
            <person name="Sohn W.M."/>
            <person name="Chang B.C.H."/>
            <person name="Kaur P."/>
            <person name="Weisz D."/>
            <person name="Dudchenko O."/>
            <person name="Aiden E.L."/>
            <person name="Korhonen P.K."/>
            <person name="Gasser R.B."/>
        </authorList>
    </citation>
    <scope>NUCLEOTIDE SEQUENCE [LARGE SCALE GENOMIC DNA]</scope>
    <source>
        <strain evidence="1">Cs-k2</strain>
    </source>
</reference>
<protein>
    <submittedName>
        <fullName evidence="1">Coiled-coil domain-containing protein 113</fullName>
    </submittedName>
</protein>
<dbReference type="AlphaFoldDB" id="A0A8T1LYS8"/>
<name>A0A8T1LYS8_CLOSI</name>
<evidence type="ECO:0000313" key="1">
    <source>
        <dbReference type="EMBL" id="KAG5442050.1"/>
    </source>
</evidence>